<evidence type="ECO:0000313" key="9">
    <source>
        <dbReference type="EMBL" id="MBB3062624.1"/>
    </source>
</evidence>
<feature type="binding site" evidence="8">
    <location>
        <position position="51"/>
    </location>
    <ligand>
        <name>substrate</name>
    </ligand>
</feature>
<dbReference type="FunFam" id="3.40.50.300:FF:000292">
    <property type="entry name" value="ATP-dependent dethiobiotin synthetase BioD"/>
    <property type="match status" value="1"/>
</dbReference>
<comment type="subunit">
    <text evidence="8">Homodimer.</text>
</comment>
<evidence type="ECO:0000256" key="3">
    <source>
        <dbReference type="ARBA" id="ARBA00022723"/>
    </source>
</evidence>
<comment type="caution">
    <text evidence="8">Lacks conserved residue(s) required for the propagation of feature annotation.</text>
</comment>
<evidence type="ECO:0000256" key="7">
    <source>
        <dbReference type="ARBA" id="ARBA00022842"/>
    </source>
</evidence>
<comment type="pathway">
    <text evidence="8">Cofactor biosynthesis; biotin biosynthesis; biotin from 7,8-diaminononanoate: step 1/2.</text>
</comment>
<evidence type="ECO:0000256" key="1">
    <source>
        <dbReference type="ARBA" id="ARBA00022490"/>
    </source>
</evidence>
<dbReference type="GO" id="GO:0000287">
    <property type="term" value="F:magnesium ion binding"/>
    <property type="evidence" value="ECO:0007669"/>
    <property type="project" value="UniProtKB-UniRule"/>
</dbReference>
<comment type="function">
    <text evidence="8">Catalyzes a mechanistically unusual reaction, the ATP-dependent insertion of CO2 between the N7 and N8 nitrogen atoms of 7,8-diaminopelargonic acid (DAPA, also called 7,8-diammoniononanoate) to form a ureido ring.</text>
</comment>
<gene>
    <name evidence="8" type="primary">bioD</name>
    <name evidence="9" type="ORF">FHS09_003473</name>
</gene>
<dbReference type="GO" id="GO:0004141">
    <property type="term" value="F:dethiobiotin synthase activity"/>
    <property type="evidence" value="ECO:0007669"/>
    <property type="project" value="UniProtKB-UniRule"/>
</dbReference>
<dbReference type="EMBL" id="JACHWZ010000018">
    <property type="protein sequence ID" value="MBB3062624.1"/>
    <property type="molecule type" value="Genomic_DNA"/>
</dbReference>
<comment type="caution">
    <text evidence="9">The sequence shown here is derived from an EMBL/GenBank/DDBJ whole genome shotgun (WGS) entry which is preliminary data.</text>
</comment>
<dbReference type="Gene3D" id="3.40.50.300">
    <property type="entry name" value="P-loop containing nucleotide triphosphate hydrolases"/>
    <property type="match status" value="1"/>
</dbReference>
<dbReference type="PANTHER" id="PTHR43210">
    <property type="entry name" value="DETHIOBIOTIN SYNTHETASE"/>
    <property type="match status" value="1"/>
</dbReference>
<dbReference type="PANTHER" id="PTHR43210:SF5">
    <property type="entry name" value="DETHIOBIOTIN SYNTHETASE"/>
    <property type="match status" value="1"/>
</dbReference>
<evidence type="ECO:0000256" key="4">
    <source>
        <dbReference type="ARBA" id="ARBA00022741"/>
    </source>
</evidence>
<evidence type="ECO:0000256" key="5">
    <source>
        <dbReference type="ARBA" id="ARBA00022756"/>
    </source>
</evidence>
<keyword evidence="6 8" id="KW-0067">ATP-binding</keyword>
<dbReference type="NCBIfam" id="TIGR00347">
    <property type="entry name" value="bioD"/>
    <property type="match status" value="1"/>
</dbReference>
<feature type="binding site" evidence="8">
    <location>
        <begin position="126"/>
        <end position="129"/>
    </location>
    <ligand>
        <name>ATP</name>
        <dbReference type="ChEBI" id="CHEBI:30616"/>
    </ligand>
</feature>
<keyword evidence="2 8" id="KW-0436">Ligase</keyword>
<dbReference type="Proteomes" id="UP000535937">
    <property type="component" value="Unassembled WGS sequence"/>
</dbReference>
<sequence>MKILMEGMSVARTFFVAGTDTEVGKTYVTAALLTRAAGQGLGTAAVKPVASGCDCTHEGLRNADALMLQEAMTLELPYQQVNPIALEPAIAPHIAAHEAGVQLNIPRLAGVCRGVMAAGADLVLIEGAGGWRTPLGPRAFLSDLPRELNIPVILVVGMQLGCINHALLTVEAIRRDGLQLVGWVANFVCESMARPEENLATLQALLPAPLLGTLPFDEAADYRNAAGHLDLSPLLTSL</sequence>
<dbReference type="PIRSF" id="PIRSF006755">
    <property type="entry name" value="DTB_synth"/>
    <property type="match status" value="1"/>
</dbReference>
<feature type="binding site" evidence="8">
    <location>
        <position position="126"/>
    </location>
    <ligand>
        <name>Mg(2+)</name>
        <dbReference type="ChEBI" id="CHEBI:18420"/>
    </ligand>
</feature>
<dbReference type="EC" id="6.3.3.3" evidence="8"/>
<protein>
    <recommendedName>
        <fullName evidence="8">ATP-dependent dethiobiotin synthetase BioD</fullName>
        <ecNumber evidence="8">6.3.3.3</ecNumber>
    </recommendedName>
    <alternativeName>
        <fullName evidence="8">DTB synthetase</fullName>
        <shortName evidence="8">DTBS</shortName>
    </alternativeName>
    <alternativeName>
        <fullName evidence="8">Dethiobiotin synthase</fullName>
    </alternativeName>
</protein>
<dbReference type="InterPro" id="IPR004472">
    <property type="entry name" value="DTB_synth_BioD"/>
</dbReference>
<keyword evidence="7 8" id="KW-0460">Magnesium</keyword>
<comment type="similarity">
    <text evidence="8">Belongs to the dethiobiotin synthetase family.</text>
</comment>
<dbReference type="GO" id="GO:0005829">
    <property type="term" value="C:cytosol"/>
    <property type="evidence" value="ECO:0007669"/>
    <property type="project" value="TreeGrafter"/>
</dbReference>
<keyword evidence="10" id="KW-1185">Reference proteome</keyword>
<comment type="catalytic activity">
    <reaction evidence="8">
        <text>(7R,8S)-7,8-diammoniononanoate + CO2 + ATP = (4R,5S)-dethiobiotin + ADP + phosphate + 3 H(+)</text>
        <dbReference type="Rhea" id="RHEA:15805"/>
        <dbReference type="ChEBI" id="CHEBI:15378"/>
        <dbReference type="ChEBI" id="CHEBI:16526"/>
        <dbReference type="ChEBI" id="CHEBI:30616"/>
        <dbReference type="ChEBI" id="CHEBI:43474"/>
        <dbReference type="ChEBI" id="CHEBI:149469"/>
        <dbReference type="ChEBI" id="CHEBI:149473"/>
        <dbReference type="ChEBI" id="CHEBI:456216"/>
        <dbReference type="EC" id="6.3.3.3"/>
    </reaction>
</comment>
<comment type="cofactor">
    <cofactor evidence="8">
        <name>Mg(2+)</name>
        <dbReference type="ChEBI" id="CHEBI:18420"/>
    </cofactor>
</comment>
<dbReference type="InterPro" id="IPR027417">
    <property type="entry name" value="P-loop_NTPase"/>
</dbReference>
<feature type="binding site" evidence="8">
    <location>
        <begin position="22"/>
        <end position="27"/>
    </location>
    <ligand>
        <name>ATP</name>
        <dbReference type="ChEBI" id="CHEBI:30616"/>
    </ligand>
</feature>
<keyword evidence="4 8" id="KW-0547">Nucleotide-binding</keyword>
<dbReference type="SUPFAM" id="SSF52540">
    <property type="entry name" value="P-loop containing nucleoside triphosphate hydrolases"/>
    <property type="match status" value="1"/>
</dbReference>
<organism evidence="9 10">
    <name type="scientific">Microbulbifer rhizosphaerae</name>
    <dbReference type="NCBI Taxonomy" id="1562603"/>
    <lineage>
        <taxon>Bacteria</taxon>
        <taxon>Pseudomonadati</taxon>
        <taxon>Pseudomonadota</taxon>
        <taxon>Gammaproteobacteria</taxon>
        <taxon>Cellvibrionales</taxon>
        <taxon>Microbulbiferaceae</taxon>
        <taxon>Microbulbifer</taxon>
    </lineage>
</organism>
<dbReference type="Pfam" id="PF13500">
    <property type="entry name" value="AAA_26"/>
    <property type="match status" value="1"/>
</dbReference>
<comment type="subcellular location">
    <subcellularLocation>
        <location evidence="8">Cytoplasm</location>
    </subcellularLocation>
</comment>
<keyword evidence="5 8" id="KW-0093">Biotin biosynthesis</keyword>
<reference evidence="9 10" key="1">
    <citation type="submission" date="2020-08" db="EMBL/GenBank/DDBJ databases">
        <title>Genomic Encyclopedia of Type Strains, Phase III (KMG-III): the genomes of soil and plant-associated and newly described type strains.</title>
        <authorList>
            <person name="Whitman W."/>
        </authorList>
    </citation>
    <scope>NUCLEOTIDE SEQUENCE [LARGE SCALE GENOMIC DNA]</scope>
    <source>
        <strain evidence="9 10">CECT 8799</strain>
    </source>
</reference>
<dbReference type="UniPathway" id="UPA00078">
    <property type="reaction ID" value="UER00161"/>
</dbReference>
<dbReference type="HAMAP" id="MF_00336">
    <property type="entry name" value="BioD"/>
    <property type="match status" value="1"/>
</dbReference>
<evidence type="ECO:0000256" key="2">
    <source>
        <dbReference type="ARBA" id="ARBA00022598"/>
    </source>
</evidence>
<evidence type="ECO:0000256" key="8">
    <source>
        <dbReference type="HAMAP-Rule" id="MF_00336"/>
    </source>
</evidence>
<feature type="binding site" evidence="8">
    <location>
        <position position="64"/>
    </location>
    <ligand>
        <name>ATP</name>
        <dbReference type="ChEBI" id="CHEBI:30616"/>
    </ligand>
</feature>
<feature type="binding site" evidence="8">
    <location>
        <position position="26"/>
    </location>
    <ligand>
        <name>Mg(2+)</name>
        <dbReference type="ChEBI" id="CHEBI:18420"/>
    </ligand>
</feature>
<keyword evidence="3 8" id="KW-0479">Metal-binding</keyword>
<evidence type="ECO:0000256" key="6">
    <source>
        <dbReference type="ARBA" id="ARBA00022840"/>
    </source>
</evidence>
<evidence type="ECO:0000313" key="10">
    <source>
        <dbReference type="Proteomes" id="UP000535937"/>
    </source>
</evidence>
<dbReference type="GO" id="GO:0042803">
    <property type="term" value="F:protein homodimerization activity"/>
    <property type="evidence" value="ECO:0007669"/>
    <property type="project" value="UniProtKB-ARBA"/>
</dbReference>
<dbReference type="GO" id="GO:0005524">
    <property type="term" value="F:ATP binding"/>
    <property type="evidence" value="ECO:0007669"/>
    <property type="project" value="UniProtKB-UniRule"/>
</dbReference>
<keyword evidence="1 8" id="KW-0963">Cytoplasm</keyword>
<proteinExistence type="inferred from homology"/>
<name>A0A7W4ZBQ0_9GAMM</name>
<accession>A0A7W4ZBQ0</accession>
<dbReference type="AlphaFoldDB" id="A0A7W4ZBQ0"/>
<dbReference type="GO" id="GO:0009102">
    <property type="term" value="P:biotin biosynthetic process"/>
    <property type="evidence" value="ECO:0007669"/>
    <property type="project" value="UniProtKB-UniRule"/>
</dbReference>
<dbReference type="CDD" id="cd03109">
    <property type="entry name" value="DTBS"/>
    <property type="match status" value="1"/>
</dbReference>
<dbReference type="RefSeq" id="WP_246395107.1">
    <property type="nucleotide sequence ID" value="NZ_JACHWZ010000018.1"/>
</dbReference>
<feature type="active site" evidence="8">
    <location>
        <position position="47"/>
    </location>
</feature>
<feature type="binding site" evidence="8">
    <location>
        <position position="64"/>
    </location>
    <ligand>
        <name>Mg(2+)</name>
        <dbReference type="ChEBI" id="CHEBI:18420"/>
    </ligand>
</feature>